<dbReference type="Proteomes" id="UP000499080">
    <property type="component" value="Unassembled WGS sequence"/>
</dbReference>
<feature type="region of interest" description="Disordered" evidence="1">
    <location>
        <begin position="1"/>
        <end position="25"/>
    </location>
</feature>
<organism evidence="2 3">
    <name type="scientific">Araneus ventricosus</name>
    <name type="common">Orbweaver spider</name>
    <name type="synonym">Epeira ventricosa</name>
    <dbReference type="NCBI Taxonomy" id="182803"/>
    <lineage>
        <taxon>Eukaryota</taxon>
        <taxon>Metazoa</taxon>
        <taxon>Ecdysozoa</taxon>
        <taxon>Arthropoda</taxon>
        <taxon>Chelicerata</taxon>
        <taxon>Arachnida</taxon>
        <taxon>Araneae</taxon>
        <taxon>Araneomorphae</taxon>
        <taxon>Entelegynae</taxon>
        <taxon>Araneoidea</taxon>
        <taxon>Araneidae</taxon>
        <taxon>Araneus</taxon>
    </lineage>
</organism>
<protein>
    <submittedName>
        <fullName evidence="2">Uncharacterized protein</fullName>
    </submittedName>
</protein>
<evidence type="ECO:0000256" key="1">
    <source>
        <dbReference type="SAM" id="MobiDB-lite"/>
    </source>
</evidence>
<keyword evidence="3" id="KW-1185">Reference proteome</keyword>
<proteinExistence type="predicted"/>
<dbReference type="AlphaFoldDB" id="A0A4Y2DEY3"/>
<name>A0A4Y2DEY3_ARAVE</name>
<dbReference type="EMBL" id="BGPR01000343">
    <property type="protein sequence ID" value="GBM14424.1"/>
    <property type="molecule type" value="Genomic_DNA"/>
</dbReference>
<sequence length="76" mass="8083">MDERLFQNGVGGKKSGALGKGEAPRNKSRLMAVPASDACLIRVQDWKDCAASEGDLAQITLLMASCLFKRSGLAND</sequence>
<comment type="caution">
    <text evidence="2">The sequence shown here is derived from an EMBL/GenBank/DDBJ whole genome shotgun (WGS) entry which is preliminary data.</text>
</comment>
<evidence type="ECO:0000313" key="2">
    <source>
        <dbReference type="EMBL" id="GBM14424.1"/>
    </source>
</evidence>
<reference evidence="2 3" key="1">
    <citation type="journal article" date="2019" name="Sci. Rep.">
        <title>Orb-weaving spider Araneus ventricosus genome elucidates the spidroin gene catalogue.</title>
        <authorList>
            <person name="Kono N."/>
            <person name="Nakamura H."/>
            <person name="Ohtoshi R."/>
            <person name="Moran D.A.P."/>
            <person name="Shinohara A."/>
            <person name="Yoshida Y."/>
            <person name="Fujiwara M."/>
            <person name="Mori M."/>
            <person name="Tomita M."/>
            <person name="Arakawa K."/>
        </authorList>
    </citation>
    <scope>NUCLEOTIDE SEQUENCE [LARGE SCALE GENOMIC DNA]</scope>
</reference>
<evidence type="ECO:0000313" key="3">
    <source>
        <dbReference type="Proteomes" id="UP000499080"/>
    </source>
</evidence>
<gene>
    <name evidence="2" type="ORF">AVEN_246588_1</name>
</gene>
<accession>A0A4Y2DEY3</accession>